<dbReference type="OrthoDB" id="9801061at2"/>
<sequence length="380" mass="43142">MKKLDALLSGSKIGMLTNQSAYGWEHDYHFRTIKAKYGLKKLFLPEHGLFAELQDQVSGSSLSYNLGDTQILNLYGDAEESLVPSPESLDGLDTILIDIRDVGARYYTFLTSALYLLQTVDRKNREGGHRIKVVVFDSPNPAGSKVEGSPLEEKYSSFVGIPGVPHRHGLTAAGLLEFYKDTFGLDFEFYSFGKMYSKSYDPFLWVPPSPNIPSFTTCFVYAGLCLLEGTNLSEGRGTTRPFETFGAPYLNDSDERLRKTLEEPQKGVFRLRPLRMIPTFHKHAGKVCGGFQILLEKPSEFHSLLFGLHLLRTLREFYPVDFSYLKGPYEFRSDLSAIELLVGDDFLLGYLDGKRSYLEAEEYLSEKESLWRKETKAYRK</sequence>
<dbReference type="AlphaFoldDB" id="A0A4R9GMY1"/>
<proteinExistence type="predicted"/>
<dbReference type="InterPro" id="IPR048502">
    <property type="entry name" value="NamZ_N"/>
</dbReference>
<accession>A0A4R9GMY1</accession>
<comment type="caution">
    <text evidence="3">The sequence shown here is derived from an EMBL/GenBank/DDBJ whole genome shotgun (WGS) entry which is preliminary data.</text>
</comment>
<evidence type="ECO:0000313" key="3">
    <source>
        <dbReference type="EMBL" id="TGK17537.1"/>
    </source>
</evidence>
<dbReference type="PANTHER" id="PTHR42915:SF1">
    <property type="entry name" value="PEPTIDOGLYCAN BETA-N-ACETYLMURAMIDASE NAMZ"/>
    <property type="match status" value="1"/>
</dbReference>
<evidence type="ECO:0000259" key="1">
    <source>
        <dbReference type="Pfam" id="PF07075"/>
    </source>
</evidence>
<dbReference type="InterPro" id="IPR048503">
    <property type="entry name" value="NamZ_C"/>
</dbReference>
<feature type="domain" description="Peptidoglycan beta-N-acetylmuramidase NamZ C-terminal" evidence="2">
    <location>
        <begin position="219"/>
        <end position="378"/>
    </location>
</feature>
<dbReference type="PIRSF" id="PIRSF016719">
    <property type="entry name" value="UCP016719"/>
    <property type="match status" value="1"/>
</dbReference>
<evidence type="ECO:0000313" key="4">
    <source>
        <dbReference type="Proteomes" id="UP000297855"/>
    </source>
</evidence>
<organism evidence="3 4">
    <name type="scientific">Leptospira fluminis</name>
    <dbReference type="NCBI Taxonomy" id="2484979"/>
    <lineage>
        <taxon>Bacteria</taxon>
        <taxon>Pseudomonadati</taxon>
        <taxon>Spirochaetota</taxon>
        <taxon>Spirochaetia</taxon>
        <taxon>Leptospirales</taxon>
        <taxon>Leptospiraceae</taxon>
        <taxon>Leptospira</taxon>
    </lineage>
</organism>
<dbReference type="Proteomes" id="UP000297855">
    <property type="component" value="Unassembled WGS sequence"/>
</dbReference>
<name>A0A4R9GMY1_9LEPT</name>
<reference evidence="3" key="1">
    <citation type="journal article" date="2019" name="PLoS Negl. Trop. Dis.">
        <title>Revisiting the worldwide diversity of Leptospira species in the environment.</title>
        <authorList>
            <person name="Vincent A.T."/>
            <person name="Schiettekatte O."/>
            <person name="Bourhy P."/>
            <person name="Veyrier F.J."/>
            <person name="Picardeau M."/>
        </authorList>
    </citation>
    <scope>NUCLEOTIDE SEQUENCE [LARGE SCALE GENOMIC DNA]</scope>
    <source>
        <strain evidence="3">SCS5</strain>
    </source>
</reference>
<dbReference type="Gene3D" id="3.90.1150.140">
    <property type="match status" value="1"/>
</dbReference>
<evidence type="ECO:0000259" key="2">
    <source>
        <dbReference type="Pfam" id="PF20732"/>
    </source>
</evidence>
<dbReference type="GO" id="GO:0033922">
    <property type="term" value="F:peptidoglycan beta-N-acetylmuramidase activity"/>
    <property type="evidence" value="ECO:0007669"/>
    <property type="project" value="InterPro"/>
</dbReference>
<dbReference type="Pfam" id="PF20732">
    <property type="entry name" value="NamZ_C"/>
    <property type="match status" value="1"/>
</dbReference>
<dbReference type="InterPro" id="IPR008302">
    <property type="entry name" value="NamZ"/>
</dbReference>
<dbReference type="RefSeq" id="WP_135814208.1">
    <property type="nucleotide sequence ID" value="NZ_RQEV01000012.1"/>
</dbReference>
<protein>
    <submittedName>
        <fullName evidence="3">DUF1343 domain-containing protein</fullName>
    </submittedName>
</protein>
<keyword evidence="4" id="KW-1185">Reference proteome</keyword>
<dbReference type="Gene3D" id="3.40.50.12170">
    <property type="entry name" value="Uncharacterised protein PF07075, DUF1343"/>
    <property type="match status" value="1"/>
</dbReference>
<dbReference type="PANTHER" id="PTHR42915">
    <property type="entry name" value="HYPOTHETICAL 460 KDA PROTEIN IN FEUA-SIGW INTERGENIC REGION [PRECURSOR]"/>
    <property type="match status" value="1"/>
</dbReference>
<gene>
    <name evidence="3" type="ORF">EHO61_12130</name>
</gene>
<dbReference type="Pfam" id="PF07075">
    <property type="entry name" value="NamZ_N"/>
    <property type="match status" value="1"/>
</dbReference>
<feature type="domain" description="Peptidoglycan beta-N-acetylmuramidase NamZ N-terminal" evidence="1">
    <location>
        <begin position="13"/>
        <end position="215"/>
    </location>
</feature>
<dbReference type="EMBL" id="RQEV01000012">
    <property type="protein sequence ID" value="TGK17537.1"/>
    <property type="molecule type" value="Genomic_DNA"/>
</dbReference>